<evidence type="ECO:0000256" key="1">
    <source>
        <dbReference type="SAM" id="Phobius"/>
    </source>
</evidence>
<dbReference type="PANTHER" id="PTHR30161:SF1">
    <property type="entry name" value="FLAGELLAR BIOSYNTHESIS PROTEIN FLHA-RELATED"/>
    <property type="match status" value="1"/>
</dbReference>
<reference evidence="2" key="1">
    <citation type="journal article" date="2013" name="Environ. Microbiol.">
        <title>Microbiota from the distal guts of lean and obese adolescents exhibit partial functional redundancy besides clear differences in community structure.</title>
        <authorList>
            <person name="Ferrer M."/>
            <person name="Ruiz A."/>
            <person name="Lanza F."/>
            <person name="Haange S.B."/>
            <person name="Oberbach A."/>
            <person name="Till H."/>
            <person name="Bargiela R."/>
            <person name="Campoy C."/>
            <person name="Segura M.T."/>
            <person name="Richter M."/>
            <person name="von Bergen M."/>
            <person name="Seifert J."/>
            <person name="Suarez A."/>
        </authorList>
    </citation>
    <scope>NUCLEOTIDE SEQUENCE</scope>
</reference>
<dbReference type="AlphaFoldDB" id="K1U5A0"/>
<keyword evidence="1" id="KW-0472">Membrane</keyword>
<gene>
    <name evidence="2" type="ORF">LEA_01378</name>
</gene>
<sequence length="227" mass="24395">MTVAAFVVLVVFLLIIPLPTAILDFMFIMQLGLSLVILLMTMYVKEVLEFSVFPTLLLVTTMLRLGLNISSTRSILTNNGYAGEVVKVFGQFVIRGDVVVGLVIFLIIVLVQFLVITKGAERVAEVSARFTLDAMPGKQMAIDADLSSGLIDEQTARLRRSNIQREASFYGAMDGASKFVKGDAIMSIVVTFINLIGGIVIGLINGGSFGDVISTYSVATVGDGLMS</sequence>
<comment type="caution">
    <text evidence="2">The sequence shown here is derived from an EMBL/GenBank/DDBJ whole genome shotgun (WGS) entry which is preliminary data.</text>
</comment>
<dbReference type="GO" id="GO:0009306">
    <property type="term" value="P:protein secretion"/>
    <property type="evidence" value="ECO:0007669"/>
    <property type="project" value="InterPro"/>
</dbReference>
<dbReference type="PROSITE" id="PS00994">
    <property type="entry name" value="FHIPEP"/>
    <property type="match status" value="1"/>
</dbReference>
<evidence type="ECO:0000313" key="2">
    <source>
        <dbReference type="EMBL" id="EKC80442.1"/>
    </source>
</evidence>
<protein>
    <submittedName>
        <fullName evidence="2">Type III secretion system FHIPEP</fullName>
    </submittedName>
</protein>
<dbReference type="GO" id="GO:0044780">
    <property type="term" value="P:bacterial-type flagellum assembly"/>
    <property type="evidence" value="ECO:0007669"/>
    <property type="project" value="TreeGrafter"/>
</dbReference>
<dbReference type="InterPro" id="IPR025505">
    <property type="entry name" value="FHIPEP_CS"/>
</dbReference>
<proteinExistence type="predicted"/>
<organism evidence="2">
    <name type="scientific">human gut metagenome</name>
    <dbReference type="NCBI Taxonomy" id="408170"/>
    <lineage>
        <taxon>unclassified sequences</taxon>
        <taxon>metagenomes</taxon>
        <taxon>organismal metagenomes</taxon>
    </lineage>
</organism>
<feature type="transmembrane region" description="Helical" evidence="1">
    <location>
        <begin position="92"/>
        <end position="115"/>
    </location>
</feature>
<dbReference type="Pfam" id="PF00771">
    <property type="entry name" value="FHIPEP"/>
    <property type="match status" value="1"/>
</dbReference>
<dbReference type="GO" id="GO:0005886">
    <property type="term" value="C:plasma membrane"/>
    <property type="evidence" value="ECO:0007669"/>
    <property type="project" value="TreeGrafter"/>
</dbReference>
<dbReference type="PRINTS" id="PR00949">
    <property type="entry name" value="TYPE3IMAPROT"/>
</dbReference>
<dbReference type="PANTHER" id="PTHR30161">
    <property type="entry name" value="FLAGELLAR EXPORT PROTEIN, MEMBRANE FLHA SUBUNIT-RELATED"/>
    <property type="match status" value="1"/>
</dbReference>
<name>K1U5A0_9ZZZZ</name>
<feature type="non-terminal residue" evidence="2">
    <location>
        <position position="227"/>
    </location>
</feature>
<accession>K1U5A0</accession>
<dbReference type="InterPro" id="IPR001712">
    <property type="entry name" value="T3SS_FHIPEP"/>
</dbReference>
<keyword evidence="1" id="KW-0812">Transmembrane</keyword>
<keyword evidence="1" id="KW-1133">Transmembrane helix</keyword>
<feature type="transmembrane region" description="Helical" evidence="1">
    <location>
        <begin position="184"/>
        <end position="204"/>
    </location>
</feature>
<feature type="transmembrane region" description="Helical" evidence="1">
    <location>
        <begin position="51"/>
        <end position="72"/>
    </location>
</feature>
<dbReference type="EMBL" id="AJWY01000960">
    <property type="protein sequence ID" value="EKC80442.1"/>
    <property type="molecule type" value="Genomic_DNA"/>
</dbReference>